<dbReference type="Proteomes" id="UP001222118">
    <property type="component" value="Chromosome"/>
</dbReference>
<evidence type="ECO:0000313" key="2">
    <source>
        <dbReference type="EMBL" id="WDR05263.1"/>
    </source>
</evidence>
<dbReference type="NCBIfam" id="TIGR01244">
    <property type="entry name" value="TIGR01244 family sulfur transferase"/>
    <property type="match status" value="1"/>
</dbReference>
<dbReference type="Pfam" id="PF04273">
    <property type="entry name" value="BLH_phosphatase"/>
    <property type="match status" value="1"/>
</dbReference>
<sequence length="107" mass="11222">MKIQQVDDHFATAAQIQPDDLAALAQSGFKAIICARPDNEDPGQPAFADIARAAEVAGLKAFHIPVSGPLTEGQLIRFQQAEADAGGPILGYCRSGGRAGSLYKATR</sequence>
<dbReference type="Gene3D" id="3.90.190.10">
    <property type="entry name" value="Protein tyrosine phosphatase superfamily"/>
    <property type="match status" value="1"/>
</dbReference>
<dbReference type="SUPFAM" id="SSF52799">
    <property type="entry name" value="(Phosphotyrosine protein) phosphatases II"/>
    <property type="match status" value="1"/>
</dbReference>
<feature type="domain" description="Beta-lactamase hydrolase-like protein phosphatase-like" evidence="1">
    <location>
        <begin position="5"/>
        <end position="103"/>
    </location>
</feature>
<keyword evidence="2" id="KW-0808">Transferase</keyword>
<gene>
    <name evidence="2" type="ORF">PSQ90_13330</name>
</gene>
<dbReference type="InterPro" id="IPR005939">
    <property type="entry name" value="BLH_phosphatase-like"/>
</dbReference>
<accession>A0ABY7YVX4</accession>
<keyword evidence="3" id="KW-1185">Reference proteome</keyword>
<evidence type="ECO:0000313" key="3">
    <source>
        <dbReference type="Proteomes" id="UP001222118"/>
    </source>
</evidence>
<dbReference type="EMBL" id="CP118247">
    <property type="protein sequence ID" value="WDR05263.1"/>
    <property type="molecule type" value="Genomic_DNA"/>
</dbReference>
<evidence type="ECO:0000259" key="1">
    <source>
        <dbReference type="Pfam" id="PF04273"/>
    </source>
</evidence>
<dbReference type="InterPro" id="IPR029021">
    <property type="entry name" value="Prot-tyrosine_phosphatase-like"/>
</dbReference>
<protein>
    <submittedName>
        <fullName evidence="2">TIGR01244 family sulfur transferase</fullName>
    </submittedName>
</protein>
<name>A0ABY7YVX4_9HYPH</name>
<reference evidence="2 3" key="1">
    <citation type="submission" date="2023-02" db="EMBL/GenBank/DDBJ databases">
        <title>Devosia chondri sp. nov., isolated from the phycosphere of marine algae.</title>
        <authorList>
            <person name="Kim J.M."/>
            <person name="Lee J.K."/>
            <person name="Choi B.J."/>
            <person name="Bayburt H."/>
            <person name="Jeon C.O."/>
        </authorList>
    </citation>
    <scope>NUCLEOTIDE SEQUENCE [LARGE SCALE GENOMIC DNA]</scope>
    <source>
        <strain evidence="2 3">G2-5</strain>
    </source>
</reference>
<organism evidence="2 3">
    <name type="scientific">Devosia rhodophyticola</name>
    <dbReference type="NCBI Taxonomy" id="3026423"/>
    <lineage>
        <taxon>Bacteria</taxon>
        <taxon>Pseudomonadati</taxon>
        <taxon>Pseudomonadota</taxon>
        <taxon>Alphaproteobacteria</taxon>
        <taxon>Hyphomicrobiales</taxon>
        <taxon>Devosiaceae</taxon>
        <taxon>Devosia</taxon>
    </lineage>
</organism>
<dbReference type="GO" id="GO:0016740">
    <property type="term" value="F:transferase activity"/>
    <property type="evidence" value="ECO:0007669"/>
    <property type="project" value="UniProtKB-KW"/>
</dbReference>
<proteinExistence type="predicted"/>
<dbReference type="RefSeq" id="WP_282210782.1">
    <property type="nucleotide sequence ID" value="NZ_CP118247.1"/>
</dbReference>